<evidence type="ECO:0000256" key="3">
    <source>
        <dbReference type="ARBA" id="ARBA00022729"/>
    </source>
</evidence>
<dbReference type="Pfam" id="PF03480">
    <property type="entry name" value="DctP"/>
    <property type="match status" value="1"/>
</dbReference>
<evidence type="ECO:0000313" key="6">
    <source>
        <dbReference type="Proteomes" id="UP000320314"/>
    </source>
</evidence>
<dbReference type="PANTHER" id="PTHR33376:SF7">
    <property type="entry name" value="C4-DICARBOXYLATE-BINDING PROTEIN DCTB"/>
    <property type="match status" value="1"/>
</dbReference>
<organism evidence="5 6">
    <name type="scientific">Pararhizobium mangrovi</name>
    <dbReference type="NCBI Taxonomy" id="2590452"/>
    <lineage>
        <taxon>Bacteria</taxon>
        <taxon>Pseudomonadati</taxon>
        <taxon>Pseudomonadota</taxon>
        <taxon>Alphaproteobacteria</taxon>
        <taxon>Hyphomicrobiales</taxon>
        <taxon>Rhizobiaceae</taxon>
        <taxon>Rhizobium/Agrobacterium group</taxon>
        <taxon>Pararhizobium</taxon>
    </lineage>
</organism>
<dbReference type="PANTHER" id="PTHR33376">
    <property type="match status" value="1"/>
</dbReference>
<dbReference type="OrthoDB" id="9803763at2"/>
<dbReference type="Proteomes" id="UP000320314">
    <property type="component" value="Unassembled WGS sequence"/>
</dbReference>
<reference evidence="5 6" key="1">
    <citation type="submission" date="2019-06" db="EMBL/GenBank/DDBJ databases">
        <authorList>
            <person name="Li M."/>
        </authorList>
    </citation>
    <scope>NUCLEOTIDE SEQUENCE [LARGE SCALE GENOMIC DNA]</scope>
    <source>
        <strain evidence="5 6">BGMRC6574</strain>
    </source>
</reference>
<dbReference type="NCBIfam" id="NF037995">
    <property type="entry name" value="TRAP_S1"/>
    <property type="match status" value="1"/>
</dbReference>
<gene>
    <name evidence="5" type="ORF">FJU11_08405</name>
</gene>
<dbReference type="InterPro" id="IPR038404">
    <property type="entry name" value="TRAP_DctP_sf"/>
</dbReference>
<evidence type="ECO:0000256" key="4">
    <source>
        <dbReference type="SAM" id="SignalP"/>
    </source>
</evidence>
<dbReference type="InterPro" id="IPR018389">
    <property type="entry name" value="DctP_fam"/>
</dbReference>
<feature type="chain" id="PRO_5021206719" description="C4-dicarboxylate ABC transporter substrate-binding protein" evidence="4">
    <location>
        <begin position="26"/>
        <end position="336"/>
    </location>
</feature>
<dbReference type="RefSeq" id="WP_141166595.1">
    <property type="nucleotide sequence ID" value="NZ_VHLH01000013.1"/>
</dbReference>
<evidence type="ECO:0000313" key="5">
    <source>
        <dbReference type="EMBL" id="TPW28992.1"/>
    </source>
</evidence>
<proteinExistence type="inferred from homology"/>
<dbReference type="AlphaFoldDB" id="A0A506U3S6"/>
<keyword evidence="2" id="KW-0813">Transport</keyword>
<name>A0A506U3S6_9HYPH</name>
<keyword evidence="3 4" id="KW-0732">Signal</keyword>
<evidence type="ECO:0000256" key="1">
    <source>
        <dbReference type="ARBA" id="ARBA00009023"/>
    </source>
</evidence>
<keyword evidence="6" id="KW-1185">Reference proteome</keyword>
<accession>A0A506U3S6</accession>
<sequence>MSMKHTAKLVVAAAGLAFVATSAFADEVTLNAQTALPTQHALSQSFIQNFVQPLNKDEADGVKIRLLGGPEVNPADRAPQALQRGVIDMLFIPAAYLAGLVPQAQAMMLQNVGVDKLHKDGAFDYYGKIFQDRLGAHLLAWSETGPNSGYYLYTTKKPKMKDGVVDLSGLSLRTTGAYRPMQNALNATTVQIASGDVPTGLDRGVIEGFGWPTVGLASIGLANRVDYRIEPAFYSLADVVLVSQRKWDRLSDQAKTTLQKMASKYEQTSIEQITRQNKRDIEAANKAGVKAITMKGDAASKYLSIASEAMWNRVGQNVDKDELSKLRNMLYQQPQQ</sequence>
<feature type="signal peptide" evidence="4">
    <location>
        <begin position="1"/>
        <end position="25"/>
    </location>
</feature>
<dbReference type="EMBL" id="VHLH01000013">
    <property type="protein sequence ID" value="TPW28992.1"/>
    <property type="molecule type" value="Genomic_DNA"/>
</dbReference>
<evidence type="ECO:0000256" key="2">
    <source>
        <dbReference type="ARBA" id="ARBA00022448"/>
    </source>
</evidence>
<comment type="similarity">
    <text evidence="1">Belongs to the bacterial solute-binding protein 7 family.</text>
</comment>
<protein>
    <recommendedName>
        <fullName evidence="7">C4-dicarboxylate ABC transporter substrate-binding protein</fullName>
    </recommendedName>
</protein>
<comment type="caution">
    <text evidence="5">The sequence shown here is derived from an EMBL/GenBank/DDBJ whole genome shotgun (WGS) entry which is preliminary data.</text>
</comment>
<dbReference type="GO" id="GO:0055085">
    <property type="term" value="P:transmembrane transport"/>
    <property type="evidence" value="ECO:0007669"/>
    <property type="project" value="InterPro"/>
</dbReference>
<evidence type="ECO:0008006" key="7">
    <source>
        <dbReference type="Google" id="ProtNLM"/>
    </source>
</evidence>
<dbReference type="Gene3D" id="3.40.190.170">
    <property type="entry name" value="Bacterial extracellular solute-binding protein, family 7"/>
    <property type="match status" value="1"/>
</dbReference>